<dbReference type="InterPro" id="IPR001128">
    <property type="entry name" value="Cyt_P450"/>
</dbReference>
<dbReference type="Pfam" id="PF00067">
    <property type="entry name" value="p450"/>
    <property type="match status" value="1"/>
</dbReference>
<dbReference type="PANTHER" id="PTHR24305:SF231">
    <property type="entry name" value="P450, PUTATIVE (EUROFUNG)-RELATED"/>
    <property type="match status" value="1"/>
</dbReference>
<keyword evidence="6" id="KW-0560">Oxidoreductase</keyword>
<keyword evidence="4 5" id="KW-0408">Iron</keyword>
<evidence type="ECO:0000313" key="8">
    <source>
        <dbReference type="Proteomes" id="UP000285146"/>
    </source>
</evidence>
<proteinExistence type="inferred from homology"/>
<dbReference type="InParanoid" id="A0A423XFR2"/>
<accession>A0A423XFR2</accession>
<organism evidence="7 8">
    <name type="scientific">Cytospora leucostoma</name>
    <dbReference type="NCBI Taxonomy" id="1230097"/>
    <lineage>
        <taxon>Eukaryota</taxon>
        <taxon>Fungi</taxon>
        <taxon>Dikarya</taxon>
        <taxon>Ascomycota</taxon>
        <taxon>Pezizomycotina</taxon>
        <taxon>Sordariomycetes</taxon>
        <taxon>Sordariomycetidae</taxon>
        <taxon>Diaporthales</taxon>
        <taxon>Cytosporaceae</taxon>
        <taxon>Cytospora</taxon>
    </lineage>
</organism>
<dbReference type="OrthoDB" id="3945418at2759"/>
<protein>
    <recommendedName>
        <fullName evidence="9">Cytochrome P450</fullName>
    </recommendedName>
</protein>
<evidence type="ECO:0000313" key="7">
    <source>
        <dbReference type="EMBL" id="ROW15065.1"/>
    </source>
</evidence>
<reference evidence="7 8" key="1">
    <citation type="submission" date="2015-09" db="EMBL/GenBank/DDBJ databases">
        <title>Host preference determinants of Valsa canker pathogens revealed by comparative genomics.</title>
        <authorList>
            <person name="Yin Z."/>
            <person name="Huang L."/>
        </authorList>
    </citation>
    <scope>NUCLEOTIDE SEQUENCE [LARGE SCALE GENOMIC DNA]</scope>
    <source>
        <strain evidence="7 8">SXYLt</strain>
    </source>
</reference>
<sequence>MSLLVVELVALALFVFALCIQRLYLHPLARVPGPKLAALTGWYEAYYDLAHRGVGGQMTFHIQELHKKYGPIVRINPHSVHIDDPNYFSAIYTSKRGFDRPEYLKWRFGSPYALMATSDHQTHKLRRKVQEPFFAKGRISKLSPMVWDKASKMCRSLSRDYAGQGRPARLDNMFACFVADVTTQYSFDRDYDWLSNDNFESPFIQAIISFKSLVHPSTQFPWLARIMVAIPDPVLRFLQPSRAAVLDFQNDMRTMIRGAQRDIETEKGRGESSSYEYPEREETIIHGILRSGLPDEELRVEPLKDHAAALLAGGLASTVWTLSLACFHIINDREVYRKLRSELEGAMIDPSVPVSLEKLEQLPYLMACIDEALRLALGQMSRSPRVSKQPTVYGDYILAPGTHISLDAWHMHHNETIFPSSFEFKPERWLNQPQAPAPYQDRPLKAYLVSFGKGTRNCLGINLANAEMIIGLALLFRTFDVELFETTYENDVKVVKDLIAPEVSSKTKGIRVLVKEI</sequence>
<dbReference type="InterPro" id="IPR050121">
    <property type="entry name" value="Cytochrome_P450_monoxygenase"/>
</dbReference>
<comment type="similarity">
    <text evidence="6">Belongs to the cytochrome P450 family.</text>
</comment>
<comment type="cofactor">
    <cofactor evidence="1 5">
        <name>heme</name>
        <dbReference type="ChEBI" id="CHEBI:30413"/>
    </cofactor>
</comment>
<dbReference type="Gene3D" id="1.10.630.10">
    <property type="entry name" value="Cytochrome P450"/>
    <property type="match status" value="1"/>
</dbReference>
<dbReference type="EMBL" id="LKEB01000011">
    <property type="protein sequence ID" value="ROW15065.1"/>
    <property type="molecule type" value="Genomic_DNA"/>
</dbReference>
<keyword evidence="6" id="KW-0503">Monooxygenase</keyword>
<keyword evidence="3 5" id="KW-0479">Metal-binding</keyword>
<keyword evidence="8" id="KW-1185">Reference proteome</keyword>
<dbReference type="GO" id="GO:0004497">
    <property type="term" value="F:monooxygenase activity"/>
    <property type="evidence" value="ECO:0007669"/>
    <property type="project" value="UniProtKB-KW"/>
</dbReference>
<dbReference type="CDD" id="cd11062">
    <property type="entry name" value="CYP58-like"/>
    <property type="match status" value="1"/>
</dbReference>
<dbReference type="InterPro" id="IPR002401">
    <property type="entry name" value="Cyt_P450_E_grp-I"/>
</dbReference>
<dbReference type="PROSITE" id="PS00086">
    <property type="entry name" value="CYTOCHROME_P450"/>
    <property type="match status" value="1"/>
</dbReference>
<keyword evidence="2 5" id="KW-0349">Heme</keyword>
<feature type="binding site" description="axial binding residue" evidence="5">
    <location>
        <position position="458"/>
    </location>
    <ligand>
        <name>heme</name>
        <dbReference type="ChEBI" id="CHEBI:30413"/>
    </ligand>
    <ligandPart>
        <name>Fe</name>
        <dbReference type="ChEBI" id="CHEBI:18248"/>
    </ligandPart>
</feature>
<evidence type="ECO:0008006" key="9">
    <source>
        <dbReference type="Google" id="ProtNLM"/>
    </source>
</evidence>
<gene>
    <name evidence="7" type="ORF">VPNG_03451</name>
</gene>
<dbReference type="PRINTS" id="PR00463">
    <property type="entry name" value="EP450I"/>
</dbReference>
<evidence type="ECO:0000256" key="6">
    <source>
        <dbReference type="RuleBase" id="RU000461"/>
    </source>
</evidence>
<dbReference type="GO" id="GO:0016705">
    <property type="term" value="F:oxidoreductase activity, acting on paired donors, with incorporation or reduction of molecular oxygen"/>
    <property type="evidence" value="ECO:0007669"/>
    <property type="project" value="InterPro"/>
</dbReference>
<dbReference type="STRING" id="1230097.A0A423XFR2"/>
<dbReference type="SUPFAM" id="SSF48264">
    <property type="entry name" value="Cytochrome P450"/>
    <property type="match status" value="1"/>
</dbReference>
<dbReference type="GO" id="GO:0005506">
    <property type="term" value="F:iron ion binding"/>
    <property type="evidence" value="ECO:0007669"/>
    <property type="project" value="InterPro"/>
</dbReference>
<evidence type="ECO:0000256" key="5">
    <source>
        <dbReference type="PIRSR" id="PIRSR602401-1"/>
    </source>
</evidence>
<evidence type="ECO:0000256" key="2">
    <source>
        <dbReference type="ARBA" id="ARBA00022617"/>
    </source>
</evidence>
<dbReference type="InterPro" id="IPR036396">
    <property type="entry name" value="Cyt_P450_sf"/>
</dbReference>
<dbReference type="Proteomes" id="UP000285146">
    <property type="component" value="Unassembled WGS sequence"/>
</dbReference>
<comment type="caution">
    <text evidence="7">The sequence shown here is derived from an EMBL/GenBank/DDBJ whole genome shotgun (WGS) entry which is preliminary data.</text>
</comment>
<dbReference type="InterPro" id="IPR017972">
    <property type="entry name" value="Cyt_P450_CS"/>
</dbReference>
<dbReference type="GO" id="GO:0020037">
    <property type="term" value="F:heme binding"/>
    <property type="evidence" value="ECO:0007669"/>
    <property type="project" value="InterPro"/>
</dbReference>
<evidence type="ECO:0000256" key="4">
    <source>
        <dbReference type="ARBA" id="ARBA00023004"/>
    </source>
</evidence>
<name>A0A423XFR2_9PEZI</name>
<dbReference type="AlphaFoldDB" id="A0A423XFR2"/>
<dbReference type="PANTHER" id="PTHR24305">
    <property type="entry name" value="CYTOCHROME P450"/>
    <property type="match status" value="1"/>
</dbReference>
<evidence type="ECO:0000256" key="3">
    <source>
        <dbReference type="ARBA" id="ARBA00022723"/>
    </source>
</evidence>
<evidence type="ECO:0000256" key="1">
    <source>
        <dbReference type="ARBA" id="ARBA00001971"/>
    </source>
</evidence>